<keyword evidence="2" id="KW-1185">Reference proteome</keyword>
<name>A0ABN9FI85_9NEOB</name>
<sequence length="39" mass="4196">MSCHSAPGLRPWTQLITSALQCCLSVSISAHQCSLINTH</sequence>
<comment type="caution">
    <text evidence="1">The sequence shown here is derived from an EMBL/GenBank/DDBJ whole genome shotgun (WGS) entry which is preliminary data.</text>
</comment>
<dbReference type="EMBL" id="CATNWA010016948">
    <property type="protein sequence ID" value="CAI9596711.1"/>
    <property type="molecule type" value="Genomic_DNA"/>
</dbReference>
<evidence type="ECO:0000313" key="1">
    <source>
        <dbReference type="EMBL" id="CAI9596711.1"/>
    </source>
</evidence>
<organism evidence="1 2">
    <name type="scientific">Staurois parvus</name>
    <dbReference type="NCBI Taxonomy" id="386267"/>
    <lineage>
        <taxon>Eukaryota</taxon>
        <taxon>Metazoa</taxon>
        <taxon>Chordata</taxon>
        <taxon>Craniata</taxon>
        <taxon>Vertebrata</taxon>
        <taxon>Euteleostomi</taxon>
        <taxon>Amphibia</taxon>
        <taxon>Batrachia</taxon>
        <taxon>Anura</taxon>
        <taxon>Neobatrachia</taxon>
        <taxon>Ranoidea</taxon>
        <taxon>Ranidae</taxon>
        <taxon>Staurois</taxon>
    </lineage>
</organism>
<dbReference type="Proteomes" id="UP001162483">
    <property type="component" value="Unassembled WGS sequence"/>
</dbReference>
<gene>
    <name evidence="1" type="ORF">SPARVUS_LOCUS12109491</name>
</gene>
<evidence type="ECO:0000313" key="2">
    <source>
        <dbReference type="Proteomes" id="UP001162483"/>
    </source>
</evidence>
<feature type="non-terminal residue" evidence="1">
    <location>
        <position position="39"/>
    </location>
</feature>
<proteinExistence type="predicted"/>
<reference evidence="1" key="1">
    <citation type="submission" date="2023-05" db="EMBL/GenBank/DDBJ databases">
        <authorList>
            <person name="Stuckert A."/>
        </authorList>
    </citation>
    <scope>NUCLEOTIDE SEQUENCE</scope>
</reference>
<accession>A0ABN9FI85</accession>
<protein>
    <submittedName>
        <fullName evidence="1">Uncharacterized protein</fullName>
    </submittedName>
</protein>